<keyword evidence="1" id="KW-0732">Signal</keyword>
<protein>
    <submittedName>
        <fullName evidence="2">Conotoxin</fullName>
    </submittedName>
</protein>
<reference evidence="2" key="1">
    <citation type="journal article" date="2017" name="Genome Biol. Evol.">
        <title>Divergence of the Venom Exogene Repertoire in Two Sister Species of Turriconus.</title>
        <authorList>
            <person name="Li Q."/>
            <person name="Barghi N."/>
            <person name="Lu A."/>
            <person name="Fedosov A.E."/>
            <person name="Bandyopadhyay P.K."/>
            <person name="Lluisma A.O."/>
            <person name="Concepcion G.P."/>
            <person name="Yandell M."/>
            <person name="Olivera B.M."/>
            <person name="Safavi-Hemami H."/>
        </authorList>
    </citation>
    <scope>NUCLEOTIDE SEQUENCE</scope>
    <source>
        <strain evidence="2">J_Ps25.3</strain>
    </source>
</reference>
<name>A0A291C2C3_CONPC</name>
<feature type="chain" id="PRO_5012109431" evidence="1">
    <location>
        <begin position="25"/>
        <end position="99"/>
    </location>
</feature>
<sequence>MTSLQSVTCCCLLWLMLSVQLVTPGSPGTAQLSGHRTARVPTPYSLQVVVCPKICPEANPLDEKCPESCTLEFWGIVCCFRTPDVFFSSITRRKRSMAV</sequence>
<evidence type="ECO:0000256" key="1">
    <source>
        <dbReference type="SAM" id="SignalP"/>
    </source>
</evidence>
<dbReference type="EMBL" id="MF576787">
    <property type="protein sequence ID" value="ATF27621.1"/>
    <property type="molecule type" value="mRNA"/>
</dbReference>
<reference evidence="2" key="2">
    <citation type="submission" date="2017-07" db="EMBL/GenBank/DDBJ databases">
        <authorList>
            <person name="Sun Z.S."/>
            <person name="Albrecht U."/>
            <person name="Echele G."/>
            <person name="Lee C.C."/>
        </authorList>
    </citation>
    <scope>NUCLEOTIDE SEQUENCE</scope>
    <source>
        <strain evidence="2">J_Ps25.3</strain>
    </source>
</reference>
<proteinExistence type="evidence at transcript level"/>
<feature type="signal peptide" evidence="1">
    <location>
        <begin position="1"/>
        <end position="24"/>
    </location>
</feature>
<organism evidence="2">
    <name type="scientific">Conus praecellens</name>
    <name type="common">Admirable cone</name>
    <dbReference type="NCBI Taxonomy" id="128530"/>
    <lineage>
        <taxon>Eukaryota</taxon>
        <taxon>Metazoa</taxon>
        <taxon>Spiralia</taxon>
        <taxon>Lophotrochozoa</taxon>
        <taxon>Mollusca</taxon>
        <taxon>Gastropoda</taxon>
        <taxon>Caenogastropoda</taxon>
        <taxon>Neogastropoda</taxon>
        <taxon>Conoidea</taxon>
        <taxon>Conidae</taxon>
        <taxon>Conus</taxon>
        <taxon>Turriconus</taxon>
    </lineage>
</organism>
<evidence type="ECO:0000313" key="2">
    <source>
        <dbReference type="EMBL" id="ATF27621.1"/>
    </source>
</evidence>
<accession>A0A291C2C3</accession>
<dbReference type="AlphaFoldDB" id="A0A291C2C3"/>